<comment type="caution">
    <text evidence="5">The sequence shown here is derived from an EMBL/GenBank/DDBJ whole genome shotgun (WGS) entry which is preliminary data.</text>
</comment>
<dbReference type="Pfam" id="PF00501">
    <property type="entry name" value="AMP-binding"/>
    <property type="match status" value="1"/>
</dbReference>
<dbReference type="GO" id="GO:0005829">
    <property type="term" value="C:cytosol"/>
    <property type="evidence" value="ECO:0007669"/>
    <property type="project" value="TreeGrafter"/>
</dbReference>
<dbReference type="InterPro" id="IPR025110">
    <property type="entry name" value="AMP-bd_C"/>
</dbReference>
<dbReference type="InterPro" id="IPR000873">
    <property type="entry name" value="AMP-dep_synth/lig_dom"/>
</dbReference>
<dbReference type="PROSITE" id="PS50075">
    <property type="entry name" value="CARRIER"/>
    <property type="match status" value="1"/>
</dbReference>
<keyword evidence="2" id="KW-0596">Phosphopantetheine</keyword>
<dbReference type="GO" id="GO:0008610">
    <property type="term" value="P:lipid biosynthetic process"/>
    <property type="evidence" value="ECO:0007669"/>
    <property type="project" value="UniProtKB-ARBA"/>
</dbReference>
<dbReference type="NCBIfam" id="TIGR01733">
    <property type="entry name" value="AA-adenyl-dom"/>
    <property type="match status" value="1"/>
</dbReference>
<name>A0A919JCW2_9ACTN</name>
<dbReference type="SMART" id="SM00823">
    <property type="entry name" value="PKS_PP"/>
    <property type="match status" value="1"/>
</dbReference>
<gene>
    <name evidence="5" type="ORF">Ani05nite_05990</name>
</gene>
<dbReference type="PROSITE" id="PS00012">
    <property type="entry name" value="PHOSPHOPANTETHEINE"/>
    <property type="match status" value="1"/>
</dbReference>
<dbReference type="SUPFAM" id="SSF56801">
    <property type="entry name" value="Acetyl-CoA synthetase-like"/>
    <property type="match status" value="1"/>
</dbReference>
<keyword evidence="6" id="KW-1185">Reference proteome</keyword>
<dbReference type="PROSITE" id="PS00455">
    <property type="entry name" value="AMP_BINDING"/>
    <property type="match status" value="1"/>
</dbReference>
<dbReference type="InterPro" id="IPR023213">
    <property type="entry name" value="CAT-like_dom_sf"/>
</dbReference>
<feature type="domain" description="Carrier" evidence="4">
    <location>
        <begin position="1031"/>
        <end position="1107"/>
    </location>
</feature>
<reference evidence="5" key="1">
    <citation type="submission" date="2021-01" db="EMBL/GenBank/DDBJ databases">
        <title>Whole genome shotgun sequence of Actinoplanes nipponensis NBRC 14063.</title>
        <authorList>
            <person name="Komaki H."/>
            <person name="Tamura T."/>
        </authorList>
    </citation>
    <scope>NUCLEOTIDE SEQUENCE</scope>
    <source>
        <strain evidence="5">NBRC 14063</strain>
    </source>
</reference>
<dbReference type="InterPro" id="IPR045851">
    <property type="entry name" value="AMP-bd_C_sf"/>
</dbReference>
<dbReference type="InterPro" id="IPR020845">
    <property type="entry name" value="AMP-binding_CS"/>
</dbReference>
<dbReference type="Gene3D" id="1.10.1200.10">
    <property type="entry name" value="ACP-like"/>
    <property type="match status" value="1"/>
</dbReference>
<keyword evidence="3" id="KW-0597">Phosphoprotein</keyword>
<dbReference type="GO" id="GO:0009239">
    <property type="term" value="P:enterobactin biosynthetic process"/>
    <property type="evidence" value="ECO:0007669"/>
    <property type="project" value="TreeGrafter"/>
</dbReference>
<dbReference type="Pfam" id="PF00668">
    <property type="entry name" value="Condensation"/>
    <property type="match status" value="1"/>
</dbReference>
<evidence type="ECO:0000256" key="1">
    <source>
        <dbReference type="ARBA" id="ARBA00001957"/>
    </source>
</evidence>
<sequence length="1109" mass="115827">MDRIDTLTVAAEVLDRELTAADAGRLSFTGLGGTSLRAIECAARIGLRYGVSVSVPALLGPEPLAQVLGAAVPAAAAPAVATAGGLQPPSRVQQAMLVGEQLHGGTPFHLLFSLDLRGRVDRGRLDAVLAALTGRHAALRTVFVQEANGPARRVLARWTPTVLDLPVPPADGADAVTAVQAVLAGAAGRLLDPFRRPPVVFAVGPAGPSRTVVSLLVHHAVVDGWSVGLLLRELVAGLGGADLTAEAPTMDAVVAAERGDTVSERARLRADTLTGVPTRVELPTDAPRPAHASRSGTRLLFGLSDAARDACTALARRSGTTRNTVLLAAWSLVVARRTALPEFVLGVVAAARTAATLDVVGPCLTMVPVVCRIDDTGTVADHVGRTAAGLRTALEATDVPLEDIVAALELGGDDTRHPLVQVAFAAHDELIPENLRTGGLTATVHEGYCGGTVYDAVLYVQRWADRPRLALEYATDALRPDEAAELGCALNATLEEMAADGPLAEIRTMTPAQRERLARLGAGPGGSPYGGIWELFEAAVAAGPERIAIRDGDPARTLTYAQLRDAAQVQSAELAAAGVRAGDCVALAVRRSAREIVAVLGVLRLGAAYVGIEADVPASAVTGMLEAAGVRIVLGDDDRADLRIVDPWQDAVRCGEIPAAAAPDPERVAYVAFTSGSTGVPKGTRIPHRGVVRLTRDADFLVPGATDRFVRLAPLAFDASTLEIFAPLLGGGLVDVFPDAYPTPAALAGFLAERATTGLWLTAGLFRLVADYQPYAFAGLRQVLTGGDVVPPAQVAHVLAACPGLRVTNGYGPTENTTFTTTHAVDDPAEVSDPLPIGRPVAGTGVVVLDQHGRPVPPGGIGELHTGGAGLALGYAGRPDETTAAFGAFAADGDERLYRTGDLVRWDGAGRLRFLGRRDRQVKIRGFRIELEAVARVLREHPAVRDVAVVATPGEADRRLLAGLVTEDRPGLAAEVRRFAADRLPGYAVPSLWAVVRDLPVTRNGKLDTARLRELARGAGPTGTQPPAVLPAGDEVTATIAGTWADVLGTVRFGLDDRFFEVGGDSLQLLRVAATLRRKLPGHEVTVQDLFACQTIRALSGRLHARSAP</sequence>
<dbReference type="GO" id="GO:0031177">
    <property type="term" value="F:phosphopantetheine binding"/>
    <property type="evidence" value="ECO:0007669"/>
    <property type="project" value="InterPro"/>
</dbReference>
<accession>A0A919JCW2</accession>
<dbReference type="InterPro" id="IPR006162">
    <property type="entry name" value="Ppantetheine_attach_site"/>
</dbReference>
<dbReference type="InterPro" id="IPR010071">
    <property type="entry name" value="AA_adenyl_dom"/>
</dbReference>
<dbReference type="InterPro" id="IPR020806">
    <property type="entry name" value="PKS_PP-bd"/>
</dbReference>
<comment type="cofactor">
    <cofactor evidence="1">
        <name>pantetheine 4'-phosphate</name>
        <dbReference type="ChEBI" id="CHEBI:47942"/>
    </cofactor>
</comment>
<dbReference type="Gene3D" id="3.30.559.10">
    <property type="entry name" value="Chloramphenicol acetyltransferase-like domain"/>
    <property type="match status" value="1"/>
</dbReference>
<dbReference type="GO" id="GO:0043041">
    <property type="term" value="P:amino acid activation for nonribosomal peptide biosynthetic process"/>
    <property type="evidence" value="ECO:0007669"/>
    <property type="project" value="TreeGrafter"/>
</dbReference>
<dbReference type="InterPro" id="IPR009081">
    <property type="entry name" value="PP-bd_ACP"/>
</dbReference>
<dbReference type="Gene3D" id="3.40.50.980">
    <property type="match status" value="2"/>
</dbReference>
<dbReference type="AlphaFoldDB" id="A0A919JCW2"/>
<dbReference type="GO" id="GO:0047527">
    <property type="term" value="F:2,3-dihydroxybenzoate-serine ligase activity"/>
    <property type="evidence" value="ECO:0007669"/>
    <property type="project" value="TreeGrafter"/>
</dbReference>
<dbReference type="InterPro" id="IPR001242">
    <property type="entry name" value="Condensation_dom"/>
</dbReference>
<proteinExistence type="predicted"/>
<dbReference type="Pfam" id="PF00550">
    <property type="entry name" value="PP-binding"/>
    <property type="match status" value="1"/>
</dbReference>
<evidence type="ECO:0000256" key="2">
    <source>
        <dbReference type="ARBA" id="ARBA00022450"/>
    </source>
</evidence>
<evidence type="ECO:0000313" key="5">
    <source>
        <dbReference type="EMBL" id="GIE47065.1"/>
    </source>
</evidence>
<dbReference type="Gene3D" id="3.30.300.30">
    <property type="match status" value="1"/>
</dbReference>
<dbReference type="Gene3D" id="3.30.559.30">
    <property type="entry name" value="Nonribosomal peptide synthetase, condensation domain"/>
    <property type="match status" value="1"/>
</dbReference>
<dbReference type="EMBL" id="BOMQ01000008">
    <property type="protein sequence ID" value="GIE47065.1"/>
    <property type="molecule type" value="Genomic_DNA"/>
</dbReference>
<dbReference type="PANTHER" id="PTHR45527">
    <property type="entry name" value="NONRIBOSOMAL PEPTIDE SYNTHETASE"/>
    <property type="match status" value="1"/>
</dbReference>
<dbReference type="SUPFAM" id="SSF47336">
    <property type="entry name" value="ACP-like"/>
    <property type="match status" value="1"/>
</dbReference>
<evidence type="ECO:0000259" key="4">
    <source>
        <dbReference type="PROSITE" id="PS50075"/>
    </source>
</evidence>
<dbReference type="InterPro" id="IPR036736">
    <property type="entry name" value="ACP-like_sf"/>
</dbReference>
<evidence type="ECO:0000313" key="6">
    <source>
        <dbReference type="Proteomes" id="UP000647172"/>
    </source>
</evidence>
<dbReference type="Pfam" id="PF13193">
    <property type="entry name" value="AMP-binding_C"/>
    <property type="match status" value="1"/>
</dbReference>
<organism evidence="5 6">
    <name type="scientific">Actinoplanes nipponensis</name>
    <dbReference type="NCBI Taxonomy" id="135950"/>
    <lineage>
        <taxon>Bacteria</taxon>
        <taxon>Bacillati</taxon>
        <taxon>Actinomycetota</taxon>
        <taxon>Actinomycetes</taxon>
        <taxon>Micromonosporales</taxon>
        <taxon>Micromonosporaceae</taxon>
        <taxon>Actinoplanes</taxon>
    </lineage>
</organism>
<evidence type="ECO:0000256" key="3">
    <source>
        <dbReference type="ARBA" id="ARBA00022553"/>
    </source>
</evidence>
<dbReference type="SUPFAM" id="SSF52777">
    <property type="entry name" value="CoA-dependent acyltransferases"/>
    <property type="match status" value="2"/>
</dbReference>
<dbReference type="GO" id="GO:0009366">
    <property type="term" value="C:enterobactin synthetase complex"/>
    <property type="evidence" value="ECO:0007669"/>
    <property type="project" value="TreeGrafter"/>
</dbReference>
<dbReference type="Gene3D" id="2.30.38.10">
    <property type="entry name" value="Luciferase, Domain 3"/>
    <property type="match status" value="1"/>
</dbReference>
<protein>
    <recommendedName>
        <fullName evidence="4">Carrier domain-containing protein</fullName>
    </recommendedName>
</protein>
<dbReference type="RefSeq" id="WP_203764268.1">
    <property type="nucleotide sequence ID" value="NZ_BAAAYJ010000103.1"/>
</dbReference>
<dbReference type="PANTHER" id="PTHR45527:SF1">
    <property type="entry name" value="FATTY ACID SYNTHASE"/>
    <property type="match status" value="1"/>
</dbReference>
<dbReference type="Proteomes" id="UP000647172">
    <property type="component" value="Unassembled WGS sequence"/>
</dbReference>